<dbReference type="SUPFAM" id="SSF63829">
    <property type="entry name" value="Calcium-dependent phosphotriesterase"/>
    <property type="match status" value="1"/>
</dbReference>
<keyword evidence="1" id="KW-0677">Repeat</keyword>
<dbReference type="GO" id="GO:0008270">
    <property type="term" value="F:zinc ion binding"/>
    <property type="evidence" value="ECO:0007669"/>
    <property type="project" value="UniProtKB-KW"/>
</dbReference>
<sequence length="411" mass="46907">MATEFGASMPEETARELERLRREVLMAKEELRARFEFYFRVLQEKHLEMEVQLDEVVRMAEAKVVDRHNKLDQLLITKAEVTQNLVHNELNETLENVSRELDQKIQVLEAIGDRVPSVWLEWHEEWLEGGMGGLCQVVEGVSYVNRHKPVWSGVNKGSGSDEIFNPIGLSIDRDNGDIYVSDWSVHRIQVFCKDGSYKRTIKAQGMSYPSDIAVTPHQLFVICFLSDNILKLDKVSGEIMCQIETGYSIFCIRADVDTLYAGIVEVNHISHHSLEDLSKIKETALNSPHITQDTRLRDLRTTPSLFVVLFKECDYLIQLFSRDGNFFQVIALQELLTSPIRICLDRHQNIIVSDYGANNIKVISIEGHIVTTIGHEGEGPGEFCSPYGIDINEEGRIVVVDDNRSHMLQFF</sequence>
<dbReference type="Gene3D" id="2.120.10.30">
    <property type="entry name" value="TolB, C-terminal domain"/>
    <property type="match status" value="2"/>
</dbReference>
<gene>
    <name evidence="3" type="ORF">LOD99_15372</name>
</gene>
<dbReference type="EMBL" id="JAKMXF010000088">
    <property type="protein sequence ID" value="KAI6658572.1"/>
    <property type="molecule type" value="Genomic_DNA"/>
</dbReference>
<dbReference type="AlphaFoldDB" id="A0AAV7KBM9"/>
<dbReference type="InterPro" id="IPR011042">
    <property type="entry name" value="6-blade_b-propeller_TolB-like"/>
</dbReference>
<evidence type="ECO:0000313" key="3">
    <source>
        <dbReference type="EMBL" id="KAI6658572.1"/>
    </source>
</evidence>
<dbReference type="GO" id="GO:0061630">
    <property type="term" value="F:ubiquitin protein ligase activity"/>
    <property type="evidence" value="ECO:0007669"/>
    <property type="project" value="TreeGrafter"/>
</dbReference>
<organism evidence="3 4">
    <name type="scientific">Oopsacas minuta</name>
    <dbReference type="NCBI Taxonomy" id="111878"/>
    <lineage>
        <taxon>Eukaryota</taxon>
        <taxon>Metazoa</taxon>
        <taxon>Porifera</taxon>
        <taxon>Hexactinellida</taxon>
        <taxon>Hexasterophora</taxon>
        <taxon>Lyssacinosida</taxon>
        <taxon>Leucopsacidae</taxon>
        <taxon>Oopsacas</taxon>
    </lineage>
</organism>
<comment type="caution">
    <text evidence="3">The sequence shown here is derived from an EMBL/GenBank/DDBJ whole genome shotgun (WGS) entry which is preliminary data.</text>
</comment>
<reference evidence="3 4" key="1">
    <citation type="journal article" date="2023" name="BMC Biol.">
        <title>The compact genome of the sponge Oopsacas minuta (Hexactinellida) is lacking key metazoan core genes.</title>
        <authorList>
            <person name="Santini S."/>
            <person name="Schenkelaars Q."/>
            <person name="Jourda C."/>
            <person name="Duchesne M."/>
            <person name="Belahbib H."/>
            <person name="Rocher C."/>
            <person name="Selva M."/>
            <person name="Riesgo A."/>
            <person name="Vervoort M."/>
            <person name="Leys S.P."/>
            <person name="Kodjabachian L."/>
            <person name="Le Bivic A."/>
            <person name="Borchiellini C."/>
            <person name="Claverie J.M."/>
            <person name="Renard E."/>
        </authorList>
    </citation>
    <scope>NUCLEOTIDE SEQUENCE [LARGE SCALE GENOMIC DNA]</scope>
    <source>
        <strain evidence="3">SPO-2</strain>
    </source>
</reference>
<feature type="repeat" description="NHL" evidence="2">
    <location>
        <begin position="156"/>
        <end position="194"/>
    </location>
</feature>
<dbReference type="PROSITE" id="PS51125">
    <property type="entry name" value="NHL"/>
    <property type="match status" value="1"/>
</dbReference>
<dbReference type="PANTHER" id="PTHR24104:SF25">
    <property type="entry name" value="PROTEIN LIN-41"/>
    <property type="match status" value="1"/>
</dbReference>
<dbReference type="InterPro" id="IPR001258">
    <property type="entry name" value="NHL_repeat"/>
</dbReference>
<protein>
    <submittedName>
        <fullName evidence="3">E3 ubiquitin-protein ligase TRIM71-like</fullName>
    </submittedName>
</protein>
<dbReference type="InterPro" id="IPR050952">
    <property type="entry name" value="TRIM-NHL_E3_ligases"/>
</dbReference>
<accession>A0AAV7KBM9</accession>
<dbReference type="GO" id="GO:0043161">
    <property type="term" value="P:proteasome-mediated ubiquitin-dependent protein catabolic process"/>
    <property type="evidence" value="ECO:0007669"/>
    <property type="project" value="TreeGrafter"/>
</dbReference>
<evidence type="ECO:0000256" key="1">
    <source>
        <dbReference type="ARBA" id="ARBA00022737"/>
    </source>
</evidence>
<dbReference type="CDD" id="cd05819">
    <property type="entry name" value="NHL"/>
    <property type="match status" value="1"/>
</dbReference>
<dbReference type="GO" id="GO:0000209">
    <property type="term" value="P:protein polyubiquitination"/>
    <property type="evidence" value="ECO:0007669"/>
    <property type="project" value="TreeGrafter"/>
</dbReference>
<proteinExistence type="predicted"/>
<evidence type="ECO:0000256" key="2">
    <source>
        <dbReference type="PROSITE-ProRule" id="PRU00504"/>
    </source>
</evidence>
<dbReference type="Pfam" id="PF01436">
    <property type="entry name" value="NHL"/>
    <property type="match status" value="1"/>
</dbReference>
<dbReference type="Proteomes" id="UP001165289">
    <property type="component" value="Unassembled WGS sequence"/>
</dbReference>
<dbReference type="PANTHER" id="PTHR24104">
    <property type="entry name" value="E3 UBIQUITIN-PROTEIN LIGASE NHLRC1-RELATED"/>
    <property type="match status" value="1"/>
</dbReference>
<keyword evidence="4" id="KW-1185">Reference proteome</keyword>
<dbReference type="Pfam" id="PF17170">
    <property type="entry name" value="DUF5128"/>
    <property type="match status" value="1"/>
</dbReference>
<evidence type="ECO:0000313" key="4">
    <source>
        <dbReference type="Proteomes" id="UP001165289"/>
    </source>
</evidence>
<name>A0AAV7KBM9_9METZ</name>